<feature type="transmembrane region" description="Helical" evidence="7">
    <location>
        <begin position="286"/>
        <end position="305"/>
    </location>
</feature>
<keyword evidence="4 7" id="KW-0812">Transmembrane</keyword>
<feature type="transmembrane region" description="Helical" evidence="7">
    <location>
        <begin position="214"/>
        <end position="236"/>
    </location>
</feature>
<feature type="transmembrane region" description="Helical" evidence="7">
    <location>
        <begin position="54"/>
        <end position="74"/>
    </location>
</feature>
<feature type="transmembrane region" description="Helical" evidence="7">
    <location>
        <begin position="311"/>
        <end position="334"/>
    </location>
</feature>
<feature type="transmembrane region" description="Helical" evidence="7">
    <location>
        <begin position="86"/>
        <end position="103"/>
    </location>
</feature>
<dbReference type="Pfam" id="PF07690">
    <property type="entry name" value="MFS_1"/>
    <property type="match status" value="1"/>
</dbReference>
<feature type="transmembrane region" description="Helical" evidence="7">
    <location>
        <begin position="175"/>
        <end position="193"/>
    </location>
</feature>
<feature type="transmembrane region" description="Helical" evidence="7">
    <location>
        <begin position="346"/>
        <end position="365"/>
    </location>
</feature>
<dbReference type="SUPFAM" id="SSF103473">
    <property type="entry name" value="MFS general substrate transporter"/>
    <property type="match status" value="1"/>
</dbReference>
<keyword evidence="10" id="KW-1185">Reference proteome</keyword>
<protein>
    <submittedName>
        <fullName evidence="9">MFS transporter</fullName>
    </submittedName>
</protein>
<accession>A0ABP3WD36</accession>
<feature type="transmembrane region" description="Helical" evidence="7">
    <location>
        <begin position="20"/>
        <end position="42"/>
    </location>
</feature>
<keyword evidence="2" id="KW-0813">Transport</keyword>
<dbReference type="EMBL" id="BAAAEX010000010">
    <property type="protein sequence ID" value="GAA0779948.1"/>
    <property type="molecule type" value="Genomic_DNA"/>
</dbReference>
<name>A0ABP3WD36_9BURK</name>
<keyword evidence="3" id="KW-1003">Cell membrane</keyword>
<keyword evidence="5 7" id="KW-1133">Transmembrane helix</keyword>
<reference evidence="10" key="1">
    <citation type="journal article" date="2019" name="Int. J. Syst. Evol. Microbiol.">
        <title>The Global Catalogue of Microorganisms (GCM) 10K type strain sequencing project: providing services to taxonomists for standard genome sequencing and annotation.</title>
        <authorList>
            <consortium name="The Broad Institute Genomics Platform"/>
            <consortium name="The Broad Institute Genome Sequencing Center for Infectious Disease"/>
            <person name="Wu L."/>
            <person name="Ma J."/>
        </authorList>
    </citation>
    <scope>NUCLEOTIDE SEQUENCE [LARGE SCALE GENOMIC DNA]</scope>
    <source>
        <strain evidence="10">JCM 15515</strain>
    </source>
</reference>
<evidence type="ECO:0000313" key="10">
    <source>
        <dbReference type="Proteomes" id="UP001500573"/>
    </source>
</evidence>
<feature type="transmembrane region" description="Helical" evidence="7">
    <location>
        <begin position="256"/>
        <end position="274"/>
    </location>
</feature>
<evidence type="ECO:0000313" key="9">
    <source>
        <dbReference type="EMBL" id="GAA0779948.1"/>
    </source>
</evidence>
<evidence type="ECO:0000256" key="6">
    <source>
        <dbReference type="ARBA" id="ARBA00023136"/>
    </source>
</evidence>
<proteinExistence type="predicted"/>
<dbReference type="InterPro" id="IPR036259">
    <property type="entry name" value="MFS_trans_sf"/>
</dbReference>
<gene>
    <name evidence="9" type="ORF">GCM10009108_19030</name>
</gene>
<evidence type="ECO:0000256" key="5">
    <source>
        <dbReference type="ARBA" id="ARBA00022989"/>
    </source>
</evidence>
<dbReference type="Proteomes" id="UP001500573">
    <property type="component" value="Unassembled WGS sequence"/>
</dbReference>
<evidence type="ECO:0000259" key="8">
    <source>
        <dbReference type="PROSITE" id="PS50850"/>
    </source>
</evidence>
<evidence type="ECO:0000256" key="2">
    <source>
        <dbReference type="ARBA" id="ARBA00022448"/>
    </source>
</evidence>
<evidence type="ECO:0000256" key="1">
    <source>
        <dbReference type="ARBA" id="ARBA00004651"/>
    </source>
</evidence>
<sequence length="403" mass="41605">MVIATCGVPPSSDSFSLARIALPAFGPSLLFGLGEGAIYPVLALSARDLGASSALAGLIVALIGIGSMMANLPAAMLANRYGERRAMVGASLLCMAAMALCLAARTPWVFGLGVLMIGLASSIFLLARQTYLIEAVPVHMRARAMSTLGGTMRVGLFAGPFVSAGLIHLMGLQGAYWAALLAFLGAGLLALAVPDLETRDRIAHRNAPHLSLAGLARAHAGIFLTLGVATALVSAIRACRQIVIPLWADEIGLEATATALIYGIMGGVDMLLFYPAGRIMDLRGRLWVALPSMLIMGASLIAIPWTAGFSALLAVSMILGVGNGIGSGIIMTIGADASPATDRTRFLGIWRLITDLGGGGGPLLLSGVTAALSLASGITAIGALGFIAAWMFWRWLPRTPPFS</sequence>
<comment type="caution">
    <text evidence="9">The sequence shown here is derived from an EMBL/GenBank/DDBJ whole genome shotgun (WGS) entry which is preliminary data.</text>
</comment>
<feature type="transmembrane region" description="Helical" evidence="7">
    <location>
        <begin position="371"/>
        <end position="393"/>
    </location>
</feature>
<dbReference type="PANTHER" id="PTHR23517:SF3">
    <property type="entry name" value="INTEGRAL MEMBRANE TRANSPORT PROTEIN"/>
    <property type="match status" value="1"/>
</dbReference>
<evidence type="ECO:0000256" key="7">
    <source>
        <dbReference type="SAM" id="Phobius"/>
    </source>
</evidence>
<evidence type="ECO:0000256" key="4">
    <source>
        <dbReference type="ARBA" id="ARBA00022692"/>
    </source>
</evidence>
<keyword evidence="6 7" id="KW-0472">Membrane</keyword>
<evidence type="ECO:0000256" key="3">
    <source>
        <dbReference type="ARBA" id="ARBA00022475"/>
    </source>
</evidence>
<organism evidence="9 10">
    <name type="scientific">Castellaniella ginsengisoli</name>
    <dbReference type="NCBI Taxonomy" id="546114"/>
    <lineage>
        <taxon>Bacteria</taxon>
        <taxon>Pseudomonadati</taxon>
        <taxon>Pseudomonadota</taxon>
        <taxon>Betaproteobacteria</taxon>
        <taxon>Burkholderiales</taxon>
        <taxon>Alcaligenaceae</taxon>
        <taxon>Castellaniella</taxon>
    </lineage>
</organism>
<dbReference type="InterPro" id="IPR020846">
    <property type="entry name" value="MFS_dom"/>
</dbReference>
<dbReference type="PANTHER" id="PTHR23517">
    <property type="entry name" value="RESISTANCE PROTEIN MDTM, PUTATIVE-RELATED-RELATED"/>
    <property type="match status" value="1"/>
</dbReference>
<feature type="transmembrane region" description="Helical" evidence="7">
    <location>
        <begin position="148"/>
        <end position="169"/>
    </location>
</feature>
<dbReference type="PROSITE" id="PS50850">
    <property type="entry name" value="MFS"/>
    <property type="match status" value="1"/>
</dbReference>
<dbReference type="InterPro" id="IPR050171">
    <property type="entry name" value="MFS_Transporters"/>
</dbReference>
<feature type="domain" description="Major facilitator superfamily (MFS) profile" evidence="8">
    <location>
        <begin position="20"/>
        <end position="400"/>
    </location>
</feature>
<comment type="subcellular location">
    <subcellularLocation>
        <location evidence="1">Cell membrane</location>
        <topology evidence="1">Multi-pass membrane protein</topology>
    </subcellularLocation>
</comment>
<feature type="transmembrane region" description="Helical" evidence="7">
    <location>
        <begin position="109"/>
        <end position="127"/>
    </location>
</feature>
<dbReference type="Gene3D" id="1.20.1250.20">
    <property type="entry name" value="MFS general substrate transporter like domains"/>
    <property type="match status" value="2"/>
</dbReference>
<dbReference type="InterPro" id="IPR011701">
    <property type="entry name" value="MFS"/>
</dbReference>